<dbReference type="InterPro" id="IPR004769">
    <property type="entry name" value="Pur_lyase"/>
</dbReference>
<dbReference type="Gene3D" id="1.20.200.10">
    <property type="entry name" value="Fumarase/aspartase (Central domain)"/>
    <property type="match status" value="1"/>
</dbReference>
<dbReference type="EMBL" id="QSKF01000006">
    <property type="protein sequence ID" value="RHE39872.1"/>
    <property type="molecule type" value="Genomic_DNA"/>
</dbReference>
<dbReference type="InterPro" id="IPR000362">
    <property type="entry name" value="Fumarate_lyase_fam"/>
</dbReference>
<dbReference type="UniPathway" id="UPA00074">
    <property type="reaction ID" value="UER00132"/>
</dbReference>
<dbReference type="PANTHER" id="PTHR43172:SF1">
    <property type="entry name" value="ADENYLOSUCCINATE LYASE"/>
    <property type="match status" value="1"/>
</dbReference>
<comment type="similarity">
    <text evidence="5">Belongs to the lyase 1 family. Adenylosuccinate lyase subfamily.</text>
</comment>
<evidence type="ECO:0000256" key="3">
    <source>
        <dbReference type="ARBA" id="ARBA00023239"/>
    </source>
</evidence>
<dbReference type="InterPro" id="IPR008948">
    <property type="entry name" value="L-Aspartase-like"/>
</dbReference>
<reference evidence="6 7" key="1">
    <citation type="submission" date="2018-08" db="EMBL/GenBank/DDBJ databases">
        <title>A genome reference for cultivated species of the human gut microbiota.</title>
        <authorList>
            <person name="Zou Y."/>
            <person name="Xue W."/>
            <person name="Luo G."/>
        </authorList>
    </citation>
    <scope>NUCLEOTIDE SEQUENCE [LARGE SCALE GENOMIC DNA]</scope>
    <source>
        <strain evidence="6 7">AM28-23</strain>
    </source>
</reference>
<dbReference type="Pfam" id="PF00206">
    <property type="entry name" value="Lyase_1"/>
    <property type="match status" value="1"/>
</dbReference>
<keyword evidence="2 5" id="KW-0658">Purine biosynthesis</keyword>
<dbReference type="GO" id="GO:0006189">
    <property type="term" value="P:'de novo' IMP biosynthetic process"/>
    <property type="evidence" value="ECO:0007669"/>
    <property type="project" value="UniProtKB-UniPathway"/>
</dbReference>
<dbReference type="GO" id="GO:0005829">
    <property type="term" value="C:cytosol"/>
    <property type="evidence" value="ECO:0007669"/>
    <property type="project" value="TreeGrafter"/>
</dbReference>
<accession>A0A414ELC0</accession>
<gene>
    <name evidence="6" type="ORF">DW740_08900</name>
</gene>
<evidence type="ECO:0000313" key="7">
    <source>
        <dbReference type="Proteomes" id="UP000283745"/>
    </source>
</evidence>
<comment type="catalytic activity">
    <reaction evidence="5">
        <text>(2S)-2-[5-amino-1-(5-phospho-beta-D-ribosyl)imidazole-4-carboxamido]succinate = 5-amino-1-(5-phospho-beta-D-ribosyl)imidazole-4-carboxamide + fumarate</text>
        <dbReference type="Rhea" id="RHEA:23920"/>
        <dbReference type="ChEBI" id="CHEBI:29806"/>
        <dbReference type="ChEBI" id="CHEBI:58443"/>
        <dbReference type="ChEBI" id="CHEBI:58475"/>
        <dbReference type="EC" id="4.3.2.2"/>
    </reaction>
</comment>
<dbReference type="PANTHER" id="PTHR43172">
    <property type="entry name" value="ADENYLOSUCCINATE LYASE"/>
    <property type="match status" value="1"/>
</dbReference>
<dbReference type="CDD" id="cd03302">
    <property type="entry name" value="Adenylsuccinate_lyase_2"/>
    <property type="match status" value="1"/>
</dbReference>
<dbReference type="GO" id="GO:0044208">
    <property type="term" value="P:'de novo' AMP biosynthetic process"/>
    <property type="evidence" value="ECO:0007669"/>
    <property type="project" value="UniProtKB-UniPathway"/>
</dbReference>
<dbReference type="EC" id="4.3.2.2" evidence="4 5"/>
<dbReference type="InterPro" id="IPR020557">
    <property type="entry name" value="Fumarate_lyase_CS"/>
</dbReference>
<dbReference type="FunFam" id="1.10.275.60:FF:000001">
    <property type="entry name" value="Adenylosuccinate lyase"/>
    <property type="match status" value="1"/>
</dbReference>
<dbReference type="GO" id="GO:0004018">
    <property type="term" value="F:N6-(1,2-dicarboxyethyl)AMP AMP-lyase (fumarate-forming) activity"/>
    <property type="evidence" value="ECO:0007669"/>
    <property type="project" value="UniProtKB-UniRule"/>
</dbReference>
<comment type="pathway">
    <text evidence="5">Purine metabolism; AMP biosynthesis via de novo pathway; AMP from IMP: step 2/2.</text>
</comment>
<dbReference type="UniPathway" id="UPA00075">
    <property type="reaction ID" value="UER00336"/>
</dbReference>
<dbReference type="InterPro" id="IPR019468">
    <property type="entry name" value="AdenyloSucc_lyase_C"/>
</dbReference>
<comment type="caution">
    <text evidence="6">The sequence shown here is derived from an EMBL/GenBank/DDBJ whole genome shotgun (WGS) entry which is preliminary data.</text>
</comment>
<proteinExistence type="inferred from homology"/>
<dbReference type="RefSeq" id="WP_015542322.1">
    <property type="nucleotide sequence ID" value="NZ_CABJFK010000006.1"/>
</dbReference>
<dbReference type="SMART" id="SM00998">
    <property type="entry name" value="ADSL_C"/>
    <property type="match status" value="1"/>
</dbReference>
<name>A0A414ELC0_9FIRM</name>
<keyword evidence="3 5" id="KW-0456">Lyase</keyword>
<evidence type="ECO:0000256" key="5">
    <source>
        <dbReference type="RuleBase" id="RU361172"/>
    </source>
</evidence>
<organism evidence="6 7">
    <name type="scientific">Blautia obeum</name>
    <dbReference type="NCBI Taxonomy" id="40520"/>
    <lineage>
        <taxon>Bacteria</taxon>
        <taxon>Bacillati</taxon>
        <taxon>Bacillota</taxon>
        <taxon>Clostridia</taxon>
        <taxon>Lachnospirales</taxon>
        <taxon>Lachnospiraceae</taxon>
        <taxon>Blautia</taxon>
    </lineage>
</organism>
<comment type="catalytic activity">
    <reaction evidence="5">
        <text>N(6)-(1,2-dicarboxyethyl)-AMP = fumarate + AMP</text>
        <dbReference type="Rhea" id="RHEA:16853"/>
        <dbReference type="ChEBI" id="CHEBI:29806"/>
        <dbReference type="ChEBI" id="CHEBI:57567"/>
        <dbReference type="ChEBI" id="CHEBI:456215"/>
        <dbReference type="EC" id="4.3.2.2"/>
    </reaction>
</comment>
<dbReference type="Proteomes" id="UP000283745">
    <property type="component" value="Unassembled WGS sequence"/>
</dbReference>
<dbReference type="Pfam" id="PF10397">
    <property type="entry name" value="ADSL_C"/>
    <property type="match status" value="1"/>
</dbReference>
<keyword evidence="1" id="KW-0028">Amino-acid biosynthesis</keyword>
<dbReference type="Gene3D" id="1.10.275.60">
    <property type="match status" value="1"/>
</dbReference>
<dbReference type="SUPFAM" id="SSF48557">
    <property type="entry name" value="L-aspartase-like"/>
    <property type="match status" value="1"/>
</dbReference>
<dbReference type="PRINTS" id="PR00149">
    <property type="entry name" value="FUMRATELYASE"/>
</dbReference>
<dbReference type="PROSITE" id="PS00163">
    <property type="entry name" value="FUMARATE_LYASES"/>
    <property type="match status" value="1"/>
</dbReference>
<evidence type="ECO:0000256" key="4">
    <source>
        <dbReference type="NCBIfam" id="TIGR00928"/>
    </source>
</evidence>
<dbReference type="GO" id="GO:0008652">
    <property type="term" value="P:amino acid biosynthetic process"/>
    <property type="evidence" value="ECO:0007669"/>
    <property type="project" value="UniProtKB-KW"/>
</dbReference>
<evidence type="ECO:0000256" key="2">
    <source>
        <dbReference type="ARBA" id="ARBA00022755"/>
    </source>
</evidence>
<dbReference type="Gene3D" id="1.10.40.30">
    <property type="entry name" value="Fumarase/aspartase (C-terminal domain)"/>
    <property type="match status" value="1"/>
</dbReference>
<dbReference type="NCBIfam" id="TIGR00928">
    <property type="entry name" value="purB"/>
    <property type="match status" value="1"/>
</dbReference>
<dbReference type="GO" id="GO:0070626">
    <property type="term" value="F:(S)-2-(5-amino-1-(5-phospho-D-ribosyl)imidazole-4-carboxamido) succinate lyase (fumarate-forming) activity"/>
    <property type="evidence" value="ECO:0007669"/>
    <property type="project" value="TreeGrafter"/>
</dbReference>
<evidence type="ECO:0000256" key="1">
    <source>
        <dbReference type="ARBA" id="ARBA00022605"/>
    </source>
</evidence>
<evidence type="ECO:0000313" key="6">
    <source>
        <dbReference type="EMBL" id="RHE39872.1"/>
    </source>
</evidence>
<dbReference type="AlphaFoldDB" id="A0A414ELC0"/>
<sequence>MSTDRYVSPLSERYASKEMQYIFSPDMKFRTWRRLWIALAETEKELGLNITQEQIDELKAHKDDINYDVAKERERQVRHDVMSHVYAYGVQCPKAKGIIHLGATSCYVGDNTDIIVMSEALKLVQKKLVNVIAELSKFADKYKEQPTLAFTHFQPAQPTTVGKRATLWTQEFLMDLEDLEYVMSTLKLLGSKGTTGTQASFLELFEGDQETIDKIDPMIAEKMGFKNCYPVSGQTYSRKVDTRVLNILAGIAASAHKMSNDIRLLQHLKEVEEPFEKSQIGSSAMAYKRNPMRSERIASLSRYVMVDALNPAITSATQWFERTLDDSANKRLSIPEGFLAIDGILDLCLNVVDGLVVYPKVIEKHMMAELPFMATENIMMDAVKAGGDRQELHERIRELSMEAGRTVKVEGKDNDLLERIAADPAFNLTIEELQKSMDPSRYVGRAKEQTTAFITKTVQPVLDAHKEMLGMTAEINV</sequence>
<protein>
    <recommendedName>
        <fullName evidence="4 5">Adenylosuccinate lyase</fullName>
        <shortName evidence="5">ASL</shortName>
        <ecNumber evidence="4 5">4.3.2.2</ecNumber>
    </recommendedName>
    <alternativeName>
        <fullName evidence="5">Adenylosuccinase</fullName>
    </alternativeName>
</protein>
<comment type="pathway">
    <text evidence="5">Purine metabolism; IMP biosynthesis via de novo pathway; 5-amino-1-(5-phospho-D-ribosyl)imidazole-4-carboxamide from 5-amino-1-(5-phospho-D-ribosyl)imidazole-4-carboxylate: step 2/2.</text>
</comment>
<dbReference type="InterPro" id="IPR022761">
    <property type="entry name" value="Fumarate_lyase_N"/>
</dbReference>